<feature type="non-terminal residue" evidence="3">
    <location>
        <position position="1"/>
    </location>
</feature>
<dbReference type="InterPro" id="IPR036045">
    <property type="entry name" value="Sec1-like_sf"/>
</dbReference>
<reference evidence="3" key="1">
    <citation type="journal article" date="2004" name="Nature">
        <title>Genome duplication in the teleost fish Tetraodon nigroviridis reveals the early vertebrate proto-karyotype.</title>
        <authorList>
            <person name="Jaillon O."/>
            <person name="Aury J.-M."/>
            <person name="Brunet F."/>
            <person name="Petit J.-L."/>
            <person name="Stange-Thomann N."/>
            <person name="Mauceli E."/>
            <person name="Bouneau L."/>
            <person name="Fischer C."/>
            <person name="Ozouf-Costaz C."/>
            <person name="Bernot A."/>
            <person name="Nicaud S."/>
            <person name="Jaffe D."/>
            <person name="Fisher S."/>
            <person name="Lutfalla G."/>
            <person name="Dossat C."/>
            <person name="Segurens B."/>
            <person name="Dasilva C."/>
            <person name="Salanoubat M."/>
            <person name="Levy M."/>
            <person name="Boudet N."/>
            <person name="Castellano S."/>
            <person name="Anthouard V."/>
            <person name="Jubin C."/>
            <person name="Castelli V."/>
            <person name="Katinka M."/>
            <person name="Vacherie B."/>
            <person name="Biemont C."/>
            <person name="Skalli Z."/>
            <person name="Cattolico L."/>
            <person name="Poulain J."/>
            <person name="De Berardinis V."/>
            <person name="Cruaud C."/>
            <person name="Duprat S."/>
            <person name="Brottier P."/>
            <person name="Coutanceau J.-P."/>
            <person name="Gouzy J."/>
            <person name="Parra G."/>
            <person name="Lardier G."/>
            <person name="Chapple C."/>
            <person name="McKernan K.J."/>
            <person name="McEwan P."/>
            <person name="Bosak S."/>
            <person name="Kellis M."/>
            <person name="Volff J.-N."/>
            <person name="Guigo R."/>
            <person name="Zody M.C."/>
            <person name="Mesirov J."/>
            <person name="Lindblad-Toh K."/>
            <person name="Birren B."/>
            <person name="Nusbaum C."/>
            <person name="Kahn D."/>
            <person name="Robinson-Rechavi M."/>
            <person name="Laudet V."/>
            <person name="Schachter V."/>
            <person name="Quetier F."/>
            <person name="Saurin W."/>
            <person name="Scarpelli C."/>
            <person name="Wincker P."/>
            <person name="Lander E.S."/>
            <person name="Weissenbach J."/>
            <person name="Roest Crollius H."/>
        </authorList>
    </citation>
    <scope>NUCLEOTIDE SEQUENCE [LARGE SCALE GENOMIC DNA]</scope>
</reference>
<keyword evidence="2" id="KW-0813">Transport</keyword>
<dbReference type="KEGG" id="tng:GSTEN00038549G001"/>
<protein>
    <submittedName>
        <fullName evidence="3">(spotted green pufferfish) hypothetical protein</fullName>
    </submittedName>
</protein>
<dbReference type="AlphaFoldDB" id="Q4RB96"/>
<dbReference type="GO" id="GO:0016192">
    <property type="term" value="P:vesicle-mediated transport"/>
    <property type="evidence" value="ECO:0007669"/>
    <property type="project" value="InterPro"/>
</dbReference>
<evidence type="ECO:0000256" key="2">
    <source>
        <dbReference type="ARBA" id="ARBA00022927"/>
    </source>
</evidence>
<proteinExistence type="inferred from homology"/>
<dbReference type="EMBL" id="CAAE01021910">
    <property type="protein sequence ID" value="CAG14337.1"/>
    <property type="molecule type" value="Genomic_DNA"/>
</dbReference>
<evidence type="ECO:0000313" key="3">
    <source>
        <dbReference type="EMBL" id="CAG14337.1"/>
    </source>
</evidence>
<dbReference type="InterPro" id="IPR001619">
    <property type="entry name" value="Sec1-like"/>
</dbReference>
<organism evidence="3">
    <name type="scientific">Tetraodon nigroviridis</name>
    <name type="common">Spotted green pufferfish</name>
    <name type="synonym">Chelonodon nigroviridis</name>
    <dbReference type="NCBI Taxonomy" id="99883"/>
    <lineage>
        <taxon>Eukaryota</taxon>
        <taxon>Metazoa</taxon>
        <taxon>Chordata</taxon>
        <taxon>Craniata</taxon>
        <taxon>Vertebrata</taxon>
        <taxon>Euteleostomi</taxon>
        <taxon>Actinopterygii</taxon>
        <taxon>Neopterygii</taxon>
        <taxon>Teleostei</taxon>
        <taxon>Neoteleostei</taxon>
        <taxon>Acanthomorphata</taxon>
        <taxon>Eupercaria</taxon>
        <taxon>Tetraodontiformes</taxon>
        <taxon>Tetradontoidea</taxon>
        <taxon>Tetraodontidae</taxon>
        <taxon>Tetraodon</taxon>
    </lineage>
</organism>
<comment type="caution">
    <text evidence="3">The sequence shown here is derived from an EMBL/GenBank/DDBJ whole genome shotgun (WGS) entry which is preliminary data.</text>
</comment>
<gene>
    <name evidence="3" type="ORF">GSTENG00038549001</name>
</gene>
<dbReference type="Gene3D" id="3.40.50.1910">
    <property type="match status" value="1"/>
</dbReference>
<dbReference type="Pfam" id="PF00995">
    <property type="entry name" value="Sec1"/>
    <property type="match status" value="1"/>
</dbReference>
<comment type="similarity">
    <text evidence="1">Belongs to the STXBP/unc-18/SEC1 family.</text>
</comment>
<reference evidence="3" key="2">
    <citation type="submission" date="2004-02" db="EMBL/GenBank/DDBJ databases">
        <authorList>
            <consortium name="Genoscope"/>
            <consortium name="Whitehead Institute Centre for Genome Research"/>
        </authorList>
    </citation>
    <scope>NUCLEOTIDE SEQUENCE</scope>
</reference>
<name>Q4RB96_TETNG</name>
<dbReference type="OrthoDB" id="2228at2759"/>
<evidence type="ECO:0000256" key="1">
    <source>
        <dbReference type="ARBA" id="ARBA00009884"/>
    </source>
</evidence>
<dbReference type="InterPro" id="IPR027482">
    <property type="entry name" value="Sec1-like_dom2"/>
</dbReference>
<keyword evidence="2" id="KW-0653">Protein transport</keyword>
<feature type="non-terminal residue" evidence="3">
    <location>
        <position position="87"/>
    </location>
</feature>
<accession>Q4RB96</accession>
<sequence>LMYFPVAQQVFTLDDQTSLYSFYSTKTNEKKDQLMENIAEQIATLCDTLKEYPAIRYRKGPEENARLAEEVYQRLNAHKADNPSMGE</sequence>
<dbReference type="SUPFAM" id="SSF56815">
    <property type="entry name" value="Sec1/munc18-like (SM) proteins"/>
    <property type="match status" value="1"/>
</dbReference>
<dbReference type="GO" id="GO:0015031">
    <property type="term" value="P:protein transport"/>
    <property type="evidence" value="ECO:0007669"/>
    <property type="project" value="UniProtKB-KW"/>
</dbReference>